<evidence type="ECO:0000259" key="7">
    <source>
        <dbReference type="PROSITE" id="PS50850"/>
    </source>
</evidence>
<dbReference type="AlphaFoldDB" id="A0A562V9F3"/>
<gene>
    <name evidence="8" type="ORF">LX16_0188</name>
</gene>
<proteinExistence type="predicted"/>
<reference evidence="8 9" key="1">
    <citation type="journal article" date="2013" name="Stand. Genomic Sci.">
        <title>Genomic Encyclopedia of Type Strains, Phase I: The one thousand microbial genomes (KMG-I) project.</title>
        <authorList>
            <person name="Kyrpides N.C."/>
            <person name="Woyke T."/>
            <person name="Eisen J.A."/>
            <person name="Garrity G."/>
            <person name="Lilburn T.G."/>
            <person name="Beck B.J."/>
            <person name="Whitman W.B."/>
            <person name="Hugenholtz P."/>
            <person name="Klenk H.P."/>
        </authorList>
    </citation>
    <scope>NUCLEOTIDE SEQUENCE [LARGE SCALE GENOMIC DNA]</scope>
    <source>
        <strain evidence="8 9">DSM 45044</strain>
    </source>
</reference>
<dbReference type="Gene3D" id="1.20.1250.20">
    <property type="entry name" value="MFS general substrate transporter like domains"/>
    <property type="match status" value="2"/>
</dbReference>
<evidence type="ECO:0000256" key="4">
    <source>
        <dbReference type="ARBA" id="ARBA00022989"/>
    </source>
</evidence>
<feature type="transmembrane region" description="Helical" evidence="6">
    <location>
        <begin position="26"/>
        <end position="44"/>
    </location>
</feature>
<feature type="transmembrane region" description="Helical" evidence="6">
    <location>
        <begin position="151"/>
        <end position="170"/>
    </location>
</feature>
<sequence>MTTGERLTAAAVSAPTGADRARRRGLIALCATEITSWGVLYYAFPVLMGGIGADTGWSATTVMGGFSVGLAVSAVAGVPVGRLLDRWGPRPVMTAGSVLGVVSVAAIATAESPLWYIAAWALSGIAQAGVFYKPAFAAITGWYGPSRIRPLTALTLVAGLSSTVFAPLTAVLADRTDWRTTYLVLAVVLAVVTVPAHAVFLKVPWHPETRDPATGGGGGVMRSRPFVLLTVAMALATFGMFAATVNLVPLLTAHDASTGFAAWALGLCGAGQLLGRVGYGRFSAATGVRARTVTVLAAGGLTIAVTAFAAGPTIGLMAAVIVFGATRGTLTLLEATAVSDRWGTGGFGALYGAYSAPATVAMAMTPWVGAVLTDWIGGYRPLFLASAAIVLLAAVFAVWSVPATSRRDAGST</sequence>
<comment type="subcellular location">
    <subcellularLocation>
        <location evidence="1">Cell membrane</location>
        <topology evidence="1">Multi-pass membrane protein</topology>
    </subcellularLocation>
</comment>
<evidence type="ECO:0000256" key="2">
    <source>
        <dbReference type="ARBA" id="ARBA00022448"/>
    </source>
</evidence>
<feature type="transmembrane region" description="Helical" evidence="6">
    <location>
        <begin position="382"/>
        <end position="401"/>
    </location>
</feature>
<dbReference type="EMBL" id="VLLL01000005">
    <property type="protein sequence ID" value="TWJ14503.1"/>
    <property type="molecule type" value="Genomic_DNA"/>
</dbReference>
<evidence type="ECO:0000256" key="3">
    <source>
        <dbReference type="ARBA" id="ARBA00022692"/>
    </source>
</evidence>
<dbReference type="InterPro" id="IPR036259">
    <property type="entry name" value="MFS_trans_sf"/>
</dbReference>
<dbReference type="SUPFAM" id="SSF103473">
    <property type="entry name" value="MFS general substrate transporter"/>
    <property type="match status" value="1"/>
</dbReference>
<protein>
    <submittedName>
        <fullName evidence="8">Putative MFS family arabinose efflux permease</fullName>
    </submittedName>
</protein>
<feature type="transmembrane region" description="Helical" evidence="6">
    <location>
        <begin position="56"/>
        <end position="80"/>
    </location>
</feature>
<dbReference type="InterPro" id="IPR052983">
    <property type="entry name" value="MFS_Riboflavin_Transporter"/>
</dbReference>
<comment type="caution">
    <text evidence="8">The sequence shown here is derived from an EMBL/GenBank/DDBJ whole genome shotgun (WGS) entry which is preliminary data.</text>
</comment>
<feature type="transmembrane region" description="Helical" evidence="6">
    <location>
        <begin position="260"/>
        <end position="279"/>
    </location>
</feature>
<dbReference type="GO" id="GO:0022857">
    <property type="term" value="F:transmembrane transporter activity"/>
    <property type="evidence" value="ECO:0007669"/>
    <property type="project" value="InterPro"/>
</dbReference>
<evidence type="ECO:0000313" key="9">
    <source>
        <dbReference type="Proteomes" id="UP000321617"/>
    </source>
</evidence>
<dbReference type="PANTHER" id="PTHR43385">
    <property type="entry name" value="RIBOFLAVIN TRANSPORTER RIBJ"/>
    <property type="match status" value="1"/>
</dbReference>
<evidence type="ECO:0000256" key="5">
    <source>
        <dbReference type="ARBA" id="ARBA00023136"/>
    </source>
</evidence>
<keyword evidence="9" id="KW-1185">Reference proteome</keyword>
<keyword evidence="5 6" id="KW-0472">Membrane</keyword>
<feature type="domain" description="Major facilitator superfamily (MFS) profile" evidence="7">
    <location>
        <begin position="1"/>
        <end position="405"/>
    </location>
</feature>
<feature type="transmembrane region" description="Helical" evidence="6">
    <location>
        <begin position="92"/>
        <end position="110"/>
    </location>
</feature>
<dbReference type="PROSITE" id="PS50850">
    <property type="entry name" value="MFS"/>
    <property type="match status" value="1"/>
</dbReference>
<dbReference type="InterPro" id="IPR020846">
    <property type="entry name" value="MFS_dom"/>
</dbReference>
<dbReference type="OrthoDB" id="7200137at2"/>
<feature type="transmembrane region" description="Helical" evidence="6">
    <location>
        <begin position="182"/>
        <end position="205"/>
    </location>
</feature>
<evidence type="ECO:0000313" key="8">
    <source>
        <dbReference type="EMBL" id="TWJ14503.1"/>
    </source>
</evidence>
<evidence type="ECO:0000256" key="1">
    <source>
        <dbReference type="ARBA" id="ARBA00004651"/>
    </source>
</evidence>
<evidence type="ECO:0000256" key="6">
    <source>
        <dbReference type="SAM" id="Phobius"/>
    </source>
</evidence>
<dbReference type="Pfam" id="PF07690">
    <property type="entry name" value="MFS_1"/>
    <property type="match status" value="1"/>
</dbReference>
<dbReference type="GO" id="GO:0005886">
    <property type="term" value="C:plasma membrane"/>
    <property type="evidence" value="ECO:0007669"/>
    <property type="project" value="UniProtKB-SubCell"/>
</dbReference>
<accession>A0A562V9F3</accession>
<dbReference type="PANTHER" id="PTHR43385:SF1">
    <property type="entry name" value="RIBOFLAVIN TRANSPORTER RIBJ"/>
    <property type="match status" value="1"/>
</dbReference>
<feature type="transmembrane region" description="Helical" evidence="6">
    <location>
        <begin position="349"/>
        <end position="370"/>
    </location>
</feature>
<dbReference type="InterPro" id="IPR011701">
    <property type="entry name" value="MFS"/>
</dbReference>
<feature type="transmembrane region" description="Helical" evidence="6">
    <location>
        <begin position="226"/>
        <end position="248"/>
    </location>
</feature>
<keyword evidence="3 6" id="KW-0812">Transmembrane</keyword>
<dbReference type="Proteomes" id="UP000321617">
    <property type="component" value="Unassembled WGS sequence"/>
</dbReference>
<name>A0A562V9F3_9ACTN</name>
<organism evidence="8 9">
    <name type="scientific">Stackebrandtia albiflava</name>
    <dbReference type="NCBI Taxonomy" id="406432"/>
    <lineage>
        <taxon>Bacteria</taxon>
        <taxon>Bacillati</taxon>
        <taxon>Actinomycetota</taxon>
        <taxon>Actinomycetes</taxon>
        <taxon>Glycomycetales</taxon>
        <taxon>Glycomycetaceae</taxon>
        <taxon>Stackebrandtia</taxon>
    </lineage>
</organism>
<keyword evidence="2" id="KW-0813">Transport</keyword>
<feature type="transmembrane region" description="Helical" evidence="6">
    <location>
        <begin position="116"/>
        <end position="139"/>
    </location>
</feature>
<keyword evidence="4 6" id="KW-1133">Transmembrane helix</keyword>